<proteinExistence type="predicted"/>
<dbReference type="AlphaFoldDB" id="X1JQX8"/>
<reference evidence="1" key="1">
    <citation type="journal article" date="2014" name="Front. Microbiol.">
        <title>High frequency of phylogenetically diverse reductive dehalogenase-homologous genes in deep subseafloor sedimentary metagenomes.</title>
        <authorList>
            <person name="Kawai M."/>
            <person name="Futagami T."/>
            <person name="Toyoda A."/>
            <person name="Takaki Y."/>
            <person name="Nishi S."/>
            <person name="Hori S."/>
            <person name="Arai W."/>
            <person name="Tsubouchi T."/>
            <person name="Morono Y."/>
            <person name="Uchiyama I."/>
            <person name="Ito T."/>
            <person name="Fujiyama A."/>
            <person name="Inagaki F."/>
            <person name="Takami H."/>
        </authorList>
    </citation>
    <scope>NUCLEOTIDE SEQUENCE</scope>
    <source>
        <strain evidence="1">Expedition CK06-06</strain>
    </source>
</reference>
<name>X1JQX8_9ZZZZ</name>
<evidence type="ECO:0000313" key="1">
    <source>
        <dbReference type="EMBL" id="GAH97136.1"/>
    </source>
</evidence>
<gene>
    <name evidence="1" type="ORF">S03H2_69401</name>
</gene>
<organism evidence="1">
    <name type="scientific">marine sediment metagenome</name>
    <dbReference type="NCBI Taxonomy" id="412755"/>
    <lineage>
        <taxon>unclassified sequences</taxon>
        <taxon>metagenomes</taxon>
        <taxon>ecological metagenomes</taxon>
    </lineage>
</organism>
<comment type="caution">
    <text evidence="1">The sequence shown here is derived from an EMBL/GenBank/DDBJ whole genome shotgun (WGS) entry which is preliminary data.</text>
</comment>
<dbReference type="EMBL" id="BARU01045847">
    <property type="protein sequence ID" value="GAH97136.1"/>
    <property type="molecule type" value="Genomic_DNA"/>
</dbReference>
<protein>
    <submittedName>
        <fullName evidence="1">Uncharacterized protein</fullName>
    </submittedName>
</protein>
<sequence length="140" mass="16667">AFWWLLTPLAHFIDWAAWVENTVASILSYANIYSYFKIFLDKALEAWNWIRQAPTFIYNLISFWWSSTSLTVQGWIAIATQGFNNLVVAWDYFWTITWPQLTGNLATLRSEWDNFWRVSYPTLVSFTWLATWWTSTMVEV</sequence>
<accession>X1JQX8</accession>
<feature type="non-terminal residue" evidence="1">
    <location>
        <position position="140"/>
    </location>
</feature>
<feature type="non-terminal residue" evidence="1">
    <location>
        <position position="1"/>
    </location>
</feature>